<reference evidence="1" key="1">
    <citation type="submission" date="2021-06" db="EMBL/GenBank/DDBJ databases">
        <authorList>
            <person name="Kallberg Y."/>
            <person name="Tangrot J."/>
            <person name="Rosling A."/>
        </authorList>
    </citation>
    <scope>NUCLEOTIDE SEQUENCE</scope>
    <source>
        <strain evidence="1">CL356</strain>
    </source>
</reference>
<evidence type="ECO:0000313" key="1">
    <source>
        <dbReference type="EMBL" id="CAG8676948.1"/>
    </source>
</evidence>
<sequence>GLKLRIRDLEEALEKTTQQISSERHPLLEPHLLQIARPHIQEDQAAPSGSRRSNDDPLVNQFGTMQATALAEVHMDFHDVADDFEPESESKAKFALPMSMLYPPTVFAAMAQQNLPPKEEALALVDIYFKYAAVSLMCCIFPSRPEVELSKTYYQISWSLKVAQSVSYRSKSVPQISPALDWTA</sequence>
<keyword evidence="2" id="KW-1185">Reference proteome</keyword>
<gene>
    <name evidence="1" type="ORF">ACOLOM_LOCUS9176</name>
</gene>
<feature type="non-terminal residue" evidence="1">
    <location>
        <position position="1"/>
    </location>
</feature>
<dbReference type="EMBL" id="CAJVPT010025885">
    <property type="protein sequence ID" value="CAG8676948.1"/>
    <property type="molecule type" value="Genomic_DNA"/>
</dbReference>
<accession>A0ACA9NTY2</accession>
<organism evidence="1 2">
    <name type="scientific">Acaulospora colombiana</name>
    <dbReference type="NCBI Taxonomy" id="27376"/>
    <lineage>
        <taxon>Eukaryota</taxon>
        <taxon>Fungi</taxon>
        <taxon>Fungi incertae sedis</taxon>
        <taxon>Mucoromycota</taxon>
        <taxon>Glomeromycotina</taxon>
        <taxon>Glomeromycetes</taxon>
        <taxon>Diversisporales</taxon>
        <taxon>Acaulosporaceae</taxon>
        <taxon>Acaulospora</taxon>
    </lineage>
</organism>
<proteinExistence type="predicted"/>
<protein>
    <submittedName>
        <fullName evidence="1">959_t:CDS:1</fullName>
    </submittedName>
</protein>
<dbReference type="Proteomes" id="UP000789525">
    <property type="component" value="Unassembled WGS sequence"/>
</dbReference>
<evidence type="ECO:0000313" key="2">
    <source>
        <dbReference type="Proteomes" id="UP000789525"/>
    </source>
</evidence>
<comment type="caution">
    <text evidence="1">The sequence shown here is derived from an EMBL/GenBank/DDBJ whole genome shotgun (WGS) entry which is preliminary data.</text>
</comment>
<name>A0ACA9NTY2_9GLOM</name>